<dbReference type="InterPro" id="IPR027795">
    <property type="entry name" value="CASTOR_ACT_dom"/>
</dbReference>
<reference evidence="2 3" key="2">
    <citation type="submission" date="2020-04" db="EMBL/GenBank/DDBJ databases">
        <title>Complete genome sequence of Alteromonas pelagimontana 5.12T.</title>
        <authorList>
            <person name="Sinha R.K."/>
            <person name="Krishnan K.P."/>
            <person name="Kurian J.P."/>
        </authorList>
    </citation>
    <scope>NUCLEOTIDE SEQUENCE [LARGE SCALE GENOMIC DNA]</scope>
    <source>
        <strain evidence="2 3">5.12</strain>
    </source>
</reference>
<accession>A0A6M4MAR5</accession>
<dbReference type="CDD" id="cd04868">
    <property type="entry name" value="ACT_AK-like"/>
    <property type="match status" value="1"/>
</dbReference>
<evidence type="ECO:0000259" key="1">
    <source>
        <dbReference type="Pfam" id="PF13840"/>
    </source>
</evidence>
<dbReference type="SUPFAM" id="SSF55021">
    <property type="entry name" value="ACT-like"/>
    <property type="match status" value="2"/>
</dbReference>
<evidence type="ECO:0000313" key="3">
    <source>
        <dbReference type="Proteomes" id="UP000219285"/>
    </source>
</evidence>
<feature type="domain" description="CASTOR ACT" evidence="1">
    <location>
        <begin position="57"/>
        <end position="120"/>
    </location>
</feature>
<dbReference type="EMBL" id="CP052766">
    <property type="protein sequence ID" value="QJR79665.1"/>
    <property type="molecule type" value="Genomic_DNA"/>
</dbReference>
<dbReference type="InterPro" id="IPR045865">
    <property type="entry name" value="ACT-like_dom_sf"/>
</dbReference>
<dbReference type="AlphaFoldDB" id="A0A6M4MAR5"/>
<proteinExistence type="predicted"/>
<dbReference type="Proteomes" id="UP000219285">
    <property type="component" value="Chromosome"/>
</dbReference>
<dbReference type="PANTHER" id="PTHR31131">
    <property type="entry name" value="CHROMOSOME 1, WHOLE GENOME SHOTGUN SEQUENCE"/>
    <property type="match status" value="1"/>
</dbReference>
<protein>
    <submittedName>
        <fullName evidence="2">ACT domain-containing protein</fullName>
    </submittedName>
</protein>
<dbReference type="RefSeq" id="WP_075610034.1">
    <property type="nucleotide sequence ID" value="NZ_CP052766.1"/>
</dbReference>
<dbReference type="InterPro" id="IPR016540">
    <property type="entry name" value="UCP008459"/>
</dbReference>
<dbReference type="Gene3D" id="3.30.2130.10">
    <property type="entry name" value="VC0802-like"/>
    <property type="match status" value="1"/>
</dbReference>
<reference evidence="3" key="1">
    <citation type="submission" date="2014-12" db="EMBL/GenBank/DDBJ databases">
        <title>Complete genome sequence of a multi-drug resistant Klebsiella pneumoniae.</title>
        <authorList>
            <person name="Hua X."/>
            <person name="Chen Q."/>
            <person name="Li X."/>
            <person name="Feng Y."/>
            <person name="Ruan Z."/>
            <person name="Yu Y."/>
        </authorList>
    </citation>
    <scope>NUCLEOTIDE SEQUENCE [LARGE SCALE GENOMIC DNA]</scope>
    <source>
        <strain evidence="3">5.12</strain>
    </source>
</reference>
<organism evidence="2 3">
    <name type="scientific">Alteromonas pelagimontana</name>
    <dbReference type="NCBI Taxonomy" id="1858656"/>
    <lineage>
        <taxon>Bacteria</taxon>
        <taxon>Pseudomonadati</taxon>
        <taxon>Pseudomonadota</taxon>
        <taxon>Gammaproteobacteria</taxon>
        <taxon>Alteromonadales</taxon>
        <taxon>Alteromonadaceae</taxon>
        <taxon>Alteromonas/Salinimonas group</taxon>
        <taxon>Alteromonas</taxon>
    </lineage>
</organism>
<sequence>MPLQTLAVLPQQFSIHSVEIEKGIPTMVLESEIYFIGRTKEELSIVVPSDIAIESLESDTHWRALELIGPLELSMVGIMARIGAILAKAKVSIFVVSTFETDFFLIKNNKLKDAIVALEKADYSVVQE</sequence>
<dbReference type="KEGG" id="apel:CA267_002050"/>
<dbReference type="Pfam" id="PF13840">
    <property type="entry name" value="ACT_7"/>
    <property type="match status" value="1"/>
</dbReference>
<gene>
    <name evidence="2" type="ORF">CA267_002050</name>
</gene>
<dbReference type="OrthoDB" id="5615858at2"/>
<evidence type="ECO:0000313" key="2">
    <source>
        <dbReference type="EMBL" id="QJR79665.1"/>
    </source>
</evidence>
<dbReference type="InterPro" id="IPR051719">
    <property type="entry name" value="CASTOR_mTORC1"/>
</dbReference>
<name>A0A6M4MAR5_9ALTE</name>
<keyword evidence="3" id="KW-1185">Reference proteome</keyword>
<dbReference type="PANTHER" id="PTHR31131:SF6">
    <property type="entry name" value="CASTOR ACT DOMAIN-CONTAINING PROTEIN"/>
    <property type="match status" value="1"/>
</dbReference>
<dbReference type="PIRSF" id="PIRSF008459">
    <property type="entry name" value="UCP008459"/>
    <property type="match status" value="1"/>
</dbReference>